<sequence>MWHFLAKDKRLGFNDGRKVVVGRTIRVKGMPAMCCYGLHASALIIDALKYSTANHILCRVDLGGEILRGDDKAVGTERTVLWWIDATDLLAEFACRCAVRALEAAGVKNKWAWKAIAAQRAKGPEAAKEFTKRMPKWRGDSVKGAAVDTVWVACGWLANGSARSAACQARGVFGAIAAKAVRGRDKKDKAHNIAQTQERARQNRSLAAMAVAAHR</sequence>
<protein>
    <submittedName>
        <fullName evidence="1">Uncharacterized protein</fullName>
    </submittedName>
</protein>
<name>A0A0F9DTE0_9ZZZZ</name>
<dbReference type="EMBL" id="LAZR01037908">
    <property type="protein sequence ID" value="KKL20941.1"/>
    <property type="molecule type" value="Genomic_DNA"/>
</dbReference>
<accession>A0A0F9DTE0</accession>
<reference evidence="1" key="1">
    <citation type="journal article" date="2015" name="Nature">
        <title>Complex archaea that bridge the gap between prokaryotes and eukaryotes.</title>
        <authorList>
            <person name="Spang A."/>
            <person name="Saw J.H."/>
            <person name="Jorgensen S.L."/>
            <person name="Zaremba-Niedzwiedzka K."/>
            <person name="Martijn J."/>
            <person name="Lind A.E."/>
            <person name="van Eijk R."/>
            <person name="Schleper C."/>
            <person name="Guy L."/>
            <person name="Ettema T.J."/>
        </authorList>
    </citation>
    <scope>NUCLEOTIDE SEQUENCE</scope>
</reference>
<comment type="caution">
    <text evidence="1">The sequence shown here is derived from an EMBL/GenBank/DDBJ whole genome shotgun (WGS) entry which is preliminary data.</text>
</comment>
<gene>
    <name evidence="1" type="ORF">LCGC14_2450430</name>
</gene>
<evidence type="ECO:0000313" key="1">
    <source>
        <dbReference type="EMBL" id="KKL20941.1"/>
    </source>
</evidence>
<dbReference type="AlphaFoldDB" id="A0A0F9DTE0"/>
<organism evidence="1">
    <name type="scientific">marine sediment metagenome</name>
    <dbReference type="NCBI Taxonomy" id="412755"/>
    <lineage>
        <taxon>unclassified sequences</taxon>
        <taxon>metagenomes</taxon>
        <taxon>ecological metagenomes</taxon>
    </lineage>
</organism>
<proteinExistence type="predicted"/>